<dbReference type="EMBL" id="AP023368">
    <property type="protein sequence ID" value="BCK00227.1"/>
    <property type="molecule type" value="Genomic_DNA"/>
</dbReference>
<sequence>MLQISQLKLKLEQSEKELYKLAAKTLKIKEEEIKKLIITKKSVDARKEEVCYVYQIEVMVDDEEKKAARLKNVNVTIAKRNAYQFKPTGDENLEKRPIIAGFGPAGLFCGLLLARHGYRPIIIERGEAVEKRVVSVEEFWKNGKLNTRSNVQFGEGGAGTFSDGKLNTMIKDQFGRNHFVLQVLAEHGAPEEILYLNKPHIGTDKLREVVKAIRQEIISLGGEVRFQTCLTDILMKEGRVTGIELEHKEVLECSVLVLALGHSARDTFKLLHEKGMNLTPKSFAIGLRMEHPQELISRNQYGSRYDKLPPADYKLTHNAVNGRGIYSFCMCPGGFVVNASSEEGHTAVNGMSNHGRNEKNANSALIVTVTPEDYFKETGMNNYPLAGVEFQRIWEAKAYERGKGAVPVQLYGDFKNNRVSNGFGAITPNLKGSYSLSNLRECLPDYVSAALIDGIENFERKIKGFSREEMILSGVETRTSSPIRMERDDGYEANIAGIYPCGEGAGYAGGITSAAVDGIKVFEAIASKYKYPIFTENLK</sequence>
<dbReference type="RefSeq" id="WP_185255922.1">
    <property type="nucleotide sequence ID" value="NZ_AP023368.1"/>
</dbReference>
<dbReference type="InterPro" id="IPR049516">
    <property type="entry name" value="FAD-depend_C"/>
</dbReference>
<feature type="domain" description="FAD-dependent protein C-terminal" evidence="1">
    <location>
        <begin position="282"/>
        <end position="479"/>
    </location>
</feature>
<proteinExistence type="predicted"/>
<dbReference type="PANTHER" id="PTHR42842:SF3">
    <property type="entry name" value="FAD_NAD(P)-BINDING OXIDOREDUCTASE FAMILY PROTEIN"/>
    <property type="match status" value="1"/>
</dbReference>
<dbReference type="PANTHER" id="PTHR42842">
    <property type="entry name" value="FAD/NAD(P)-BINDING OXIDOREDUCTASE"/>
    <property type="match status" value="1"/>
</dbReference>
<dbReference type="Proteomes" id="UP000515703">
    <property type="component" value="Chromosome"/>
</dbReference>
<keyword evidence="3" id="KW-1185">Reference proteome</keyword>
<evidence type="ECO:0000313" key="2">
    <source>
        <dbReference type="EMBL" id="BCK00227.1"/>
    </source>
</evidence>
<dbReference type="KEGG" id="acht:bsdcttw_32670"/>
<dbReference type="AlphaFoldDB" id="A0A7I8DV59"/>
<accession>A0A7I8DV59</accession>
<dbReference type="SUPFAM" id="SSF51905">
    <property type="entry name" value="FAD/NAD(P)-binding domain"/>
    <property type="match status" value="1"/>
</dbReference>
<dbReference type="InterPro" id="IPR036188">
    <property type="entry name" value="FAD/NAD-bd_sf"/>
</dbReference>
<gene>
    <name evidence="2" type="ORF">bsdcttw_32670</name>
</gene>
<dbReference type="Gene3D" id="3.50.50.60">
    <property type="entry name" value="FAD/NAD(P)-binding domain"/>
    <property type="match status" value="2"/>
</dbReference>
<dbReference type="Gene3D" id="3.30.70.2700">
    <property type="match status" value="1"/>
</dbReference>
<organism evidence="2 3">
    <name type="scientific">Anaerocolumna chitinilytica</name>
    <dbReference type="NCBI Taxonomy" id="1727145"/>
    <lineage>
        <taxon>Bacteria</taxon>
        <taxon>Bacillati</taxon>
        <taxon>Bacillota</taxon>
        <taxon>Clostridia</taxon>
        <taxon>Lachnospirales</taxon>
        <taxon>Lachnospiraceae</taxon>
        <taxon>Anaerocolumna</taxon>
    </lineage>
</organism>
<protein>
    <recommendedName>
        <fullName evidence="1">FAD-dependent protein C-terminal domain-containing protein</fullName>
    </recommendedName>
</protein>
<evidence type="ECO:0000259" key="1">
    <source>
        <dbReference type="Pfam" id="PF21688"/>
    </source>
</evidence>
<reference evidence="2 3" key="2">
    <citation type="submission" date="2020-08" db="EMBL/GenBank/DDBJ databases">
        <authorList>
            <person name="Ueki A."/>
            <person name="Tonouchi A."/>
        </authorList>
    </citation>
    <scope>NUCLEOTIDE SEQUENCE [LARGE SCALE GENOMIC DNA]</scope>
    <source>
        <strain evidence="2 3">CTTW</strain>
    </source>
</reference>
<name>A0A7I8DV59_9FIRM</name>
<evidence type="ECO:0000313" key="3">
    <source>
        <dbReference type="Proteomes" id="UP000515703"/>
    </source>
</evidence>
<dbReference type="InterPro" id="IPR028348">
    <property type="entry name" value="FAD-binding_protein"/>
</dbReference>
<dbReference type="Pfam" id="PF21688">
    <property type="entry name" value="FAD-depend_C"/>
    <property type="match status" value="1"/>
</dbReference>
<reference evidence="2 3" key="1">
    <citation type="submission" date="2020-08" db="EMBL/GenBank/DDBJ databases">
        <title>Draft genome sequencing of an Anaerocolumna strain isolated from anoxic soil subjected to BSD treatment.</title>
        <authorList>
            <person name="Uek A."/>
            <person name="Tonouchi A."/>
        </authorList>
    </citation>
    <scope>NUCLEOTIDE SEQUENCE [LARGE SCALE GENOMIC DNA]</scope>
    <source>
        <strain evidence="2 3">CTTW</strain>
    </source>
</reference>
<dbReference type="PIRSF" id="PIRSF038984">
    <property type="entry name" value="FAD_binding_protein"/>
    <property type="match status" value="1"/>
</dbReference>